<dbReference type="Gene3D" id="3.40.50.150">
    <property type="entry name" value="Vaccinia Virus protein VP39"/>
    <property type="match status" value="1"/>
</dbReference>
<feature type="compositionally biased region" description="Low complexity" evidence="2">
    <location>
        <begin position="6856"/>
        <end position="6865"/>
    </location>
</feature>
<dbReference type="InterPro" id="IPR013264">
    <property type="entry name" value="DNAG_N"/>
</dbReference>
<feature type="compositionally biased region" description="Polar residues" evidence="2">
    <location>
        <begin position="5663"/>
        <end position="5679"/>
    </location>
</feature>
<feature type="region of interest" description="Disordered" evidence="2">
    <location>
        <begin position="4339"/>
        <end position="4377"/>
    </location>
</feature>
<reference evidence="4 5" key="1">
    <citation type="submission" date="2016-01" db="EMBL/GenBank/DDBJ databases">
        <title>Amycolatopsis coloradensis genome sequencing and assembly.</title>
        <authorList>
            <person name="Mayilraj S."/>
        </authorList>
    </citation>
    <scope>NUCLEOTIDE SEQUENCE [LARGE SCALE GENOMIC DNA]</scope>
    <source>
        <strain evidence="4 5">DSM 44225</strain>
    </source>
</reference>
<dbReference type="InterPro" id="IPR027417">
    <property type="entry name" value="P-loop_NTPase"/>
</dbReference>
<feature type="compositionally biased region" description="Low complexity" evidence="2">
    <location>
        <begin position="6351"/>
        <end position="6361"/>
    </location>
</feature>
<feature type="region of interest" description="Disordered" evidence="2">
    <location>
        <begin position="6169"/>
        <end position="6460"/>
    </location>
</feature>
<feature type="region of interest" description="Disordered" evidence="2">
    <location>
        <begin position="6069"/>
        <end position="6105"/>
    </location>
</feature>
<dbReference type="GO" id="GO:0005524">
    <property type="term" value="F:ATP binding"/>
    <property type="evidence" value="ECO:0007669"/>
    <property type="project" value="InterPro"/>
</dbReference>
<dbReference type="SUPFAM" id="SSF56731">
    <property type="entry name" value="DNA primase core"/>
    <property type="match status" value="1"/>
</dbReference>
<feature type="compositionally biased region" description="Basic and acidic residues" evidence="2">
    <location>
        <begin position="6612"/>
        <end position="6621"/>
    </location>
</feature>
<feature type="compositionally biased region" description="Basic and acidic residues" evidence="2">
    <location>
        <begin position="6324"/>
        <end position="6334"/>
    </location>
</feature>
<feature type="compositionally biased region" description="Basic and acidic residues" evidence="2">
    <location>
        <begin position="4931"/>
        <end position="4943"/>
    </location>
</feature>
<evidence type="ECO:0000256" key="2">
    <source>
        <dbReference type="SAM" id="MobiDB-lite"/>
    </source>
</evidence>
<feature type="region of interest" description="Disordered" evidence="2">
    <location>
        <begin position="6765"/>
        <end position="6804"/>
    </location>
</feature>
<dbReference type="OrthoDB" id="9814088at2"/>
<dbReference type="GO" id="GO:0003677">
    <property type="term" value="F:DNA binding"/>
    <property type="evidence" value="ECO:0007669"/>
    <property type="project" value="UniProtKB-KW"/>
</dbReference>
<evidence type="ECO:0000313" key="5">
    <source>
        <dbReference type="Proteomes" id="UP000187486"/>
    </source>
</evidence>
<feature type="compositionally biased region" description="Acidic residues" evidence="2">
    <location>
        <begin position="2088"/>
        <end position="2104"/>
    </location>
</feature>
<organism evidence="4 5">
    <name type="scientific">Amycolatopsis coloradensis</name>
    <dbReference type="NCBI Taxonomy" id="76021"/>
    <lineage>
        <taxon>Bacteria</taxon>
        <taxon>Bacillati</taxon>
        <taxon>Actinomycetota</taxon>
        <taxon>Actinomycetes</taxon>
        <taxon>Pseudonocardiales</taxon>
        <taxon>Pseudonocardiaceae</taxon>
        <taxon>Amycolatopsis</taxon>
    </lineage>
</organism>
<dbReference type="EMBL" id="MQUQ01000007">
    <property type="protein sequence ID" value="OLZ51718.1"/>
    <property type="molecule type" value="Genomic_DNA"/>
</dbReference>
<feature type="compositionally biased region" description="Low complexity" evidence="2">
    <location>
        <begin position="6289"/>
        <end position="6302"/>
    </location>
</feature>
<feature type="region of interest" description="Disordered" evidence="2">
    <location>
        <begin position="5838"/>
        <end position="5866"/>
    </location>
</feature>
<feature type="compositionally biased region" description="Pro residues" evidence="2">
    <location>
        <begin position="6073"/>
        <end position="6083"/>
    </location>
</feature>
<feature type="region of interest" description="Disordered" evidence="2">
    <location>
        <begin position="6540"/>
        <end position="6628"/>
    </location>
</feature>
<feature type="compositionally biased region" description="Low complexity" evidence="2">
    <location>
        <begin position="3849"/>
        <end position="3871"/>
    </location>
</feature>
<feature type="compositionally biased region" description="Low complexity" evidence="2">
    <location>
        <begin position="4529"/>
        <end position="4546"/>
    </location>
</feature>
<name>A0A1R0KUC9_9PSEU</name>
<feature type="region of interest" description="Disordered" evidence="2">
    <location>
        <begin position="5883"/>
        <end position="5972"/>
    </location>
</feature>
<dbReference type="InterPro" id="IPR014001">
    <property type="entry name" value="Helicase_ATP-bd"/>
</dbReference>
<feature type="compositionally biased region" description="Pro residues" evidence="2">
    <location>
        <begin position="2864"/>
        <end position="2873"/>
    </location>
</feature>
<feature type="compositionally biased region" description="Low complexity" evidence="2">
    <location>
        <begin position="5931"/>
        <end position="5941"/>
    </location>
</feature>
<dbReference type="Gene3D" id="3.90.980.10">
    <property type="entry name" value="DNA primase, catalytic core, N-terminal domain"/>
    <property type="match status" value="1"/>
</dbReference>
<dbReference type="Pfam" id="PF04851">
    <property type="entry name" value="ResIII"/>
    <property type="match status" value="1"/>
</dbReference>
<keyword evidence="1" id="KW-0238">DNA-binding</keyword>
<feature type="compositionally biased region" description="Basic and acidic residues" evidence="2">
    <location>
        <begin position="2843"/>
        <end position="2860"/>
    </location>
</feature>
<feature type="region of interest" description="Disordered" evidence="2">
    <location>
        <begin position="5586"/>
        <end position="5690"/>
    </location>
</feature>
<dbReference type="Gene3D" id="1.10.150.130">
    <property type="match status" value="1"/>
</dbReference>
<feature type="compositionally biased region" description="Polar residues" evidence="2">
    <location>
        <begin position="6380"/>
        <end position="6393"/>
    </location>
</feature>
<feature type="region of interest" description="Disordered" evidence="2">
    <location>
        <begin position="2814"/>
        <end position="2888"/>
    </location>
</feature>
<dbReference type="Gene3D" id="3.40.50.300">
    <property type="entry name" value="P-loop containing nucleotide triphosphate hydrolases"/>
    <property type="match status" value="2"/>
</dbReference>
<dbReference type="SUPFAM" id="SSF47823">
    <property type="entry name" value="lambda integrase-like, N-terminal domain"/>
    <property type="match status" value="1"/>
</dbReference>
<dbReference type="SUPFAM" id="SSF53335">
    <property type="entry name" value="S-adenosyl-L-methionine-dependent methyltransferases"/>
    <property type="match status" value="1"/>
</dbReference>
<feature type="compositionally biased region" description="Acidic residues" evidence="2">
    <location>
        <begin position="2832"/>
        <end position="2842"/>
    </location>
</feature>
<evidence type="ECO:0000256" key="1">
    <source>
        <dbReference type="ARBA" id="ARBA00023125"/>
    </source>
</evidence>
<feature type="region of interest" description="Disordered" evidence="2">
    <location>
        <begin position="1610"/>
        <end position="1633"/>
    </location>
</feature>
<feature type="domain" description="Helicase ATP-binding" evidence="3">
    <location>
        <begin position="791"/>
        <end position="1063"/>
    </location>
</feature>
<comment type="caution">
    <text evidence="4">The sequence shown here is derived from an EMBL/GenBank/DDBJ whole genome shotgun (WGS) entry which is preliminary data.</text>
</comment>
<feature type="region of interest" description="Disordered" evidence="2">
    <location>
        <begin position="3812"/>
        <end position="3877"/>
    </location>
</feature>
<evidence type="ECO:0000313" key="4">
    <source>
        <dbReference type="EMBL" id="OLZ51718.1"/>
    </source>
</evidence>
<accession>A0A1R0KUC9</accession>
<feature type="region of interest" description="Disordered" evidence="2">
    <location>
        <begin position="2406"/>
        <end position="2452"/>
    </location>
</feature>
<proteinExistence type="predicted"/>
<feature type="compositionally biased region" description="Acidic residues" evidence="2">
    <location>
        <begin position="6303"/>
        <end position="6313"/>
    </location>
</feature>
<dbReference type="STRING" id="76021.BS329_15760"/>
<dbReference type="InterPro" id="IPR010998">
    <property type="entry name" value="Integrase_recombinase_N"/>
</dbReference>
<feature type="region of interest" description="Disordered" evidence="2">
    <location>
        <begin position="4887"/>
        <end position="4952"/>
    </location>
</feature>
<dbReference type="Gene3D" id="3.40.1360.10">
    <property type="match status" value="1"/>
</dbReference>
<evidence type="ECO:0000259" key="3">
    <source>
        <dbReference type="SMART" id="SM00487"/>
    </source>
</evidence>
<feature type="compositionally biased region" description="Acidic residues" evidence="2">
    <location>
        <begin position="5612"/>
        <end position="5631"/>
    </location>
</feature>
<dbReference type="SMART" id="SM00487">
    <property type="entry name" value="DEXDc"/>
    <property type="match status" value="1"/>
</dbReference>
<feature type="compositionally biased region" description="Low complexity" evidence="2">
    <location>
        <begin position="6222"/>
        <end position="6248"/>
    </location>
</feature>
<dbReference type="InterPro" id="IPR037068">
    <property type="entry name" value="DNA_primase_core_N_sf"/>
</dbReference>
<dbReference type="InterPro" id="IPR029063">
    <property type="entry name" value="SAM-dependent_MTases_sf"/>
</dbReference>
<feature type="compositionally biased region" description="Low complexity" evidence="2">
    <location>
        <begin position="2438"/>
        <end position="2452"/>
    </location>
</feature>
<feature type="compositionally biased region" description="Low complexity" evidence="2">
    <location>
        <begin position="1755"/>
        <end position="1769"/>
    </location>
</feature>
<feature type="compositionally biased region" description="Low complexity" evidence="2">
    <location>
        <begin position="3819"/>
        <end position="3830"/>
    </location>
</feature>
<sequence>MTGIEREPVSAAIAAALYPQATIVPGSFAEMNANEGAFDAAIGNVPFAKVRLRDDKHNPGRQHSIHNHFILKSLRLTRPGGMVALLTSRFTMDALNPAARAEMALLADLVGAIRLPTNAHQRAAGTPAVTDLLILRRREDDADPAVAFSSWEKALPTELGEDGQLVKINRYFLDHPENVLGEFELEHGMYNAEDLKVRGDLDTLPQQFTDALIRITDDAVNRGLTMSPRGETITRPATTVSVIDPEAARFQGFLTAKPDGTFTRRVGETHQPYAPVASQAAELRALLGVRDAAMALIRAEQASVDDTPHIRELRAHLNTVYDGYVAEFKPLNRFTERRQLRQGWHVFGDWCDRNNHEKATAPPEAILAYLTELRQHGLGQDQLKRHLESLVKNYETAFGKAVKRAAKRVASDRVTRKPDLDIANVEKALLKEMRPESLLGLAAIPDPRLRPTVVAAGQRIIDEAPEKTDPDLDLDELGLRNTIIVRPPQGGFRMDPFSNVARALEKFDPTTQTARKADIFTKRVVNPPRTRLGADTPEEALSICMDTHSRIDLPEIARLLGLPGEDEALAALADLIFEDPDTAEPVWKPFYLAGNVRQKLARAQLAAEDDPKFEAHVAALEQVIPEDLGPEEIEVRLGSWIGPEYVQAFLRELLDDENVLVESVAGLWLVDTDKTKLSKASRLASDEIWAGGGLSAYQITERLLVGAPIRVTKTIQVLNSSGELVERDVLDPEATEEATDKATEISDRFADWVWENTERAQTVMRVYNDTFNAEIPVDYSGIELSLPGLSQAFELREHQKIAVARVIHQGGTGLVHDVGAGKTLEMIVGVMERKRRGLASKPVIAVPNDSIAEQFEREWLQAYPGARLLTGMSSDLANDKKKGKNGRAEFVARVATGDWDAVIMTKESFQRIPLPPEIQERFLQTELDDLRKEKQAHADAMSESMTKRIESAMDNAEERLKKRMDDIERDTAGMSFVEAGFDFVVIDEAQNYKNGLVISAIPDLVIEGSNRAIDLDMKLGYLQERFGTARVVLATATPWTGKYSEVYLWQRRLGHTMPRFDQWARTYITLETFMEMTPGGSLRSKIRPRRPINEPDLWRSLRLTSDIKMQEDLKLKVPRLRDERIQIIEVPASAQARIFTLDLARRERNLSGPPEKGADNHLVIAHDGQLAALDLRTVGISTPEPQKVDVIAADIYDEWYAAKDNVYLRSDGTEHPVRGGLILVFCDESTPSKHWNFYTELRSQLVTLGMEENSVRFIHEAGSPQRKADMLAAAREGAISVLVGSTMKMGAGLNVQDRALGGYEITGQWRPDITAQAIGRAKRQGNQNEEYFWKRVVLAPSMDAKKWEITAQKHKQFEPLYLSQPPERSRELATEEGDSLADVMAAATGDPRYKEKAELDAEFKTLNRQQSSHGRTQQALKLSIAHSTERIPQLQARAERQDEVAKKLVSTERSKFSMRVGKRTYTKRPDAANEVRDRLFSAMAAAPLTHEGHTVPIGSLGGFDIVATLRPLNRPDLGIQIKFPDAAENTSGFYLNAKDFPGGIGVITRLENQLKTIAAAGDRSRDEVTQERASIEQARAAVGKPFPGAVRQAEVALRRNELIAQLSDLDEADYDRNEDPDSPEAKARKERAEARAEARRNMFSSAVETAELVGLVRAEASRFGTWYTAIAHSVTDEQRPSIEQAIDVWLSIGKPGSEDRTLLSPMGATPRPAAAELVPTPAISEPLPPDPEGEPDDPAPSPVESSSLVSGTGAPPVRRPVTSTPRDPSQTTEGTHADGSDPADEAGQIVLDSLNTSEPGQQWIELCADLALLGYRHERRDGAGPGRIDDDNRQVITDPGQNPEQELLSLAAHVETLRVRFNTDSATHTIATLLDTEIARDANQRREFIRLITQSGLRGRAASWGADVLINTVALQAISAAAAATPDALLRAPNGNEITSDADLLPWIDYERSPMTYGDVDVVVLRNPAGLTAVFTARGDQHDSHWKRLPADHAGDRTDLLDAITATITDAPALAEELRARLIGALARVRPLPAPLERDPLPTPLADDAIDDVEPELAAASSALDAKADDPLASNEPTELAPVPGDGQTEDVEPAGQADPDETAEPTPDTEHPTPQLPTDAERPSSLAEDAALPTLTELRELAAVHSLDVTVVRVGTDVFVTVHEPNAPSQPVLTFPADRSSVMDGAGRPFPIGSIGDHLRVYRETVDVRLFTVATTVRDWPRRVGQLAPHLLLGDLYSPQVRDALDEAAHLVDRGMPIEADAAMRRAEIAAGPLTLPPARERQIVRAITDLASGYKISGDPGRYIHESHIGASTWAEWTWIDTYIAAHPEVLDGLPPQERIRDRDAAERDKAVEAGLRLTRDAARLFKDEDFERSLELLDAAELAYPDGRDRLAQLRDRVRAGIAERDGHPEQPSTPAPASDVVAEATTEAEESTPDRAGLPTAAGAAADPTLETPDYQIRLHAEINAATAAYFDQQLDASASAQEYLRYRLGGQAAVDRVRARGNENQGKLTIGYAPQSWTGLVDHLRSKGFRDQDLIDAGVAKLSSRDQLIDRFRYRLMFAVHDQDGRIAGFTGRTLHADDILDGDPPIPKYLNTEATVLYDKSRLVLGLYEQRGFAADADPVFVEGPLDVAALMVAAPPDHPLLPLAPCGTSLTIGHLDAVDQVVPIERRRVYALDGDAGGLRALPKLIETGIRRYPNVEATILPNGLDPAKFAENAEPERLIGAYLGAPYTRPALDVLVDLRIEPYADRLGEQFEVEASIAAARKVAQVLALVEPDRITDLALATATRIHIDPEHLAQFIAEARTVRLEEKPERPVLSSESRAPENVEPDVAAEAEEAERHNDDTGPPQHDHTQEDTPAPQPDDPSPGEPTEEATAADDQAAPEDGSWLLAPVARYLDEHTPLSRSQRADNADAAFDALAAVVAGKALDQMAEVGAHETLDLLLQADRFEAIAQAAERAEHEPVILIHGDNGEQQVEPDQVDAAFLLLAQRPGSSLALQCGDLVFRSGTDRIGPFVYIEPTVWRSEDEQPWGDRVRLLPADVQADAVGAVREQVQAQIRSARSRAVMARGALNARFAVQGVGEAAQLRARLKTLAGKLGPEQTQRIGAQLARVDLLHHFASASAFPAIDPAAEFTLAGQPVQDAGTVLAQIGTGPDQPHHSKVLRWRGLEVSTRWAPGQDKPLLFVAVAPVGASGSDRRTPLMFQLDPAWITGDQPDRIVEFLRRTVANAERIALSELRAAGKALDAPERQEQKQAEAAAEQTAAARAHAAENNTLIIEHNGSGTVLHGSSREDRALHNLLHTNKFKYSKRKEFWFLPRQWLYTTRNVHVRGLSKDLEKAGRGYELWEEETAPTADTAAPPLPAAEIYTTGKQLRDAERAVTQAYWSFQDTAAGRRLMNYGSDRPDAEALKEARREVSIHRLDDGLTEGAKVYTALYRAAAVMHDNLVAERKNAPKMMERLALVVQRAGAFAAGLTALAEQDPNSSIAIAASEDTVADQAETASPETEADQLDIFTADPASPPEADREDDSADTVPETAAEAEPPDTVTEPRSDAEQTQPVDLPDLTARQKAHLLRTHDELLTRLTVSSFTHVQEAGVGVPGVVDVVARTVTTDPDQPREQEMRCLILLTDQVRHYRQQLAEKAQAIPVADEAQALAVGEFTGLAWTLDRLGDAVANATEENRRYVIPTKSFISQQLNDGQIETALLGFARAARNNISLEKALKGKNIVVGPRTTGMAWHDLTLEFAPHGDTGVVLSISTPDSRARDEILLGQLDLRKDTAGQAIRAAFEEHVAGLGARADAARQSALDQVTPASSAAEATSTETEATDTERPEPAAEADAEDVAVAPHASDPDAAAVEPSAVSEVSDQDSQNGVVRLADTVLGGARLSREETIAHWGAMANPHPDGAPEAEAWERGRTALVNEVERSRASRPSPGGALLAYKVPGRKSVWSVVQVATGHPVLNRAQIDIPRQSTPQAASRYTVMELPEAAVPHYLAALERGLDPDGNQIDWTDHASVLRTAEPWRLAGSATRLTLGGDPATVGLREVHAAALLFAATKHPHAVGGAPAFASALHVILPSRNAVWGSRIAGDVVDDFTTTATQFSADGPALEDIRQHRKLRIREQDQTTYAVVRLAAAHAFGGRPREAVDLLLDRAETLAPSDEARPYRYSSNRLRHLATAVAELFSPVETELEQLLAASPGDHLVATAATGSPGVGATWVITGPAQRRPDSSIGGWRATIPVDRLDDAGPVHGVLHVAPHEISRRIWVSYDHAQPDHSSERTWAQDQLYHVAAGHWAVIDSGDPLPTTAPELEALTRRAERAFAGEATQRADLLAGPVRDGGEQAEVSPGGTTPAPADATVQDTSDAATQPAEGIVDAARTNIRALLDGIDVGYLSTATQELDELQASEAALEMIWRGLDIGNTALLERPAGKIASDVLYGTTRGTGFEPDPRAQLAVKSGLGVPTATALHALATEFLARRDADDPLGRALAKTRVDEVAWDLITVAKQMGIHGGFTIPAAPALTGPATAPETVPPQTAAEPDEPEPDFDVEYDEAGFHFVDGMHGISQLFVDNHWVLQETQLVEIGGMWSEHWARHDVSVAVSLTPDDRVLSTVFRRHGPFESPDWEEIEFTSAQSLRDLVEQTGLHGLARPARLPGLWRVGNFDLAENARAAAKNADGLRLVTRQADTRDPAWSFADDGKPAPLAPPLPIVPVTDRKSLLTYVLGDRHNEDEIRNLVSISLSGRVRKGVYPSTALRQLRDQDPEIYRRAFTASAGRRYRGDTFDYARAQEALVRLAEGDPALPLNALGQYIELQEGTRGPDADRLVPVRGIVSEIGDLRGATGQLTVTIDRDVPAADGTLRMSAVVDVDDTLTVLNLATRPTVEEREARSAATPPVTETEEQSLEPGTPEPTTGDTAAPESPGEPRERPAEEATSPREAPTEDGAVLRLSDGRELTHVLDPGPDQLPRHFTIAEEAYVRTEPGRFRLIIGRNYADTGDRNPWWWALQRIDQDGVVSGSGFEAVTFRHVTVDGALDAAQRHLAPLEAVLDSPSPSPSEKTSVSGPMDSITFIPAWGDVCEQLQDIDLPAAVEEQPSAQLAVTVAQRLIKAPSPEDDARWLLSSANAPYAADATRQLRNLATVIRASGLSDLIPGTEWQLGDALEAVRDAVVPQLEPPATTAPEPELGEITLPPEPIDEDTEILPPDLADLGVEQIFLELDRWRHPRAGVGASGVPESVAAVHNRLIDLLTPDTIAVFGDRTRGQVATQVQDSYRFNLLAEAVREAQEASEPLRPDFRKSPAQDVPALDRETWTSTFDALVEERDPESSVRWGRIRITVELGGAAIAQIAIADPDTGDFEVTHRLPFDTKYSLEATHDPIGDTLWAATYGAKAQAILARHWIHESLHENGLSPLAQAQARLLALPSTAMPGKQPLYYEIQKIESHIELLWTWALAQLNELDHGRPPGDEDAFSFSFLEFDAADPGEVLATAAVRDTVGQESEHLWWRGLRVYTEHTKEGELELVFCETNGQGGWLLTVPLTREQFTPEGVTAALYSAVANAEQDVIDRTNTALATIAAFEAPAQPAPDREATAPTAADTAAPETTTEPDPEPGNESEPDPGDPETEPSSHADAAPSGQQPSSSSDVQPGLFDLATPGTPSQSGDTTAPATTEGRSAGELSRAPLTPEDIALALRRTHGERLADFLKAMNTPGAARNRPSVQGHQVRRSDDEPDAGALEQVDVAARAMEIRVETSTELRTGRLSWKALNEWLRAGLAGADLRMLTDASTAHDQLTAYLNRRESTKDTERLRSGLDEVAEVRDRAAASIIDRALRNHQADTAPAPWRGRGRDPLLRPASDGQLTEAQQATLATINDLTSAIPDSSVSDPKAPDGAPGRGEPSTAATSTASQTPKPAESSPAGPMGSNAPAEEAANENPRPDRSTVDPAVPAGPLDAITFDPSGPGAAEQLTSMQMPDPVKLHEPSRLAFVAATRIVQQPTTALAMHVTWLANVASSTTEAAEAAQQLLRLADRITRSTLPDQVPGSDLRLITALDQARQQLLTRLGLPTTPPPDAPPGPDAAADPGTASEKPAAEDATVSTTDVLSDLQLSWEQLEEMAQEANYTVVLQRHVTEPSTDHALRTITIPLIFDKDVQQDQLTSEVIALLRNPPPTPATADTTPATRLDPSSPDAAQEGPAEGETAQPADEPVAPGPTEPGEPAEQAPAATPIAESLSEPSATTDPGTPAPAAPRTPETHVPDAPPDAPRDTLTEDTVPSEAESTESADVLPTDDAPAAAVDDSESDEDLAAYDEYLAGLAEPGREPEQRRTDAPSATPGTQLEDPSPPTVTDDAATATTRDGLAQAQAPTEGTAPADTETTASADEGPSTTDPAAAVDDPVVDEDLKAYEEYLAGDDVSTTPADRSTPEAAPAHATSADGPVGHDVSAGQDTGSIDEMDPEIDEHYARLRAERAEAAAGMTVEQARAMVREAEEIEAHLAGCQLDVAQCSVCSAQENDVSTFWEIDVPAARQRLAEAATPPTPIAPDGTGSDVVNGDEAASNAEHPAARAESRSAPTQEPQAAEVPRAPRGSRSAPARTENSHGAGRPPRSPERERRAPDPVASQWADLVAQASTLGFGVRNSYEGVTTVDWTAKVIQIGVAQPVERVVALALKVGEVSGVVSATATAPQESLREQDQPSVRTPPASPSATEPPPSQEDPTPHVQQDRVVQVVPAGADSIPVTSGHPLFDDLLTKLNRTEPPLHVPETWPSGPVHREPAFADRQPSLQDNPARETEEQRSGVVVQARVAPPQAVPVPSDHPVFDQLLAELGWEGEIPALPDQPAPTPALPIEHAPAAVDAAPARPDPAPAQPSPSPPPERGTQPEPRLQQRPAKAGERPTGAFVTRTPAARGIGGAVGRAFGALGFGRRNGRR</sequence>
<protein>
    <recommendedName>
        <fullName evidence="3">Helicase ATP-binding domain-containing protein</fullName>
    </recommendedName>
</protein>
<feature type="compositionally biased region" description="Low complexity" evidence="2">
    <location>
        <begin position="4913"/>
        <end position="4929"/>
    </location>
</feature>
<feature type="region of interest" description="Disordered" evidence="2">
    <location>
        <begin position="3499"/>
        <end position="3569"/>
    </location>
</feature>
<keyword evidence="5" id="KW-1185">Reference proteome</keyword>
<feature type="region of interest" description="Disordered" evidence="2">
    <location>
        <begin position="1721"/>
        <end position="1785"/>
    </location>
</feature>
<dbReference type="PANTHER" id="PTHR48125:SF10">
    <property type="entry name" value="OS12G0136300 PROTEIN"/>
    <property type="match status" value="1"/>
</dbReference>
<feature type="compositionally biased region" description="Low complexity" evidence="2">
    <location>
        <begin position="5637"/>
        <end position="5655"/>
    </location>
</feature>
<dbReference type="PANTHER" id="PTHR48125">
    <property type="entry name" value="LP07818P1"/>
    <property type="match status" value="1"/>
</dbReference>
<feature type="region of interest" description="Disordered" evidence="2">
    <location>
        <begin position="2061"/>
        <end position="2126"/>
    </location>
</feature>
<feature type="compositionally biased region" description="Pro residues" evidence="2">
    <location>
        <begin position="6866"/>
        <end position="6881"/>
    </location>
</feature>
<feature type="region of interest" description="Disordered" evidence="2">
    <location>
        <begin position="5714"/>
        <end position="5741"/>
    </location>
</feature>
<dbReference type="GO" id="GO:0016787">
    <property type="term" value="F:hydrolase activity"/>
    <property type="evidence" value="ECO:0007669"/>
    <property type="project" value="InterPro"/>
</dbReference>
<dbReference type="InterPro" id="IPR006935">
    <property type="entry name" value="Helicase/UvrB_N"/>
</dbReference>
<feature type="region of interest" description="Disordered" evidence="2">
    <location>
        <begin position="6685"/>
        <end position="6731"/>
    </location>
</feature>
<dbReference type="RefSeq" id="WP_076161410.1">
    <property type="nucleotide sequence ID" value="NZ_MQUQ01000007.1"/>
</dbReference>
<gene>
    <name evidence="4" type="ORF">BS329_15760</name>
</gene>
<feature type="compositionally biased region" description="Basic and acidic residues" evidence="2">
    <location>
        <begin position="1614"/>
        <end position="1633"/>
    </location>
</feature>
<feature type="compositionally biased region" description="Low complexity" evidence="2">
    <location>
        <begin position="6588"/>
        <end position="6600"/>
    </location>
</feature>
<feature type="compositionally biased region" description="Low complexity" evidence="2">
    <location>
        <begin position="5598"/>
        <end position="5611"/>
    </location>
</feature>
<feature type="region of interest" description="Disordered" evidence="2">
    <location>
        <begin position="4529"/>
        <end position="4554"/>
    </location>
</feature>
<dbReference type="Pfam" id="PF08275">
    <property type="entry name" value="DNAG_N"/>
    <property type="match status" value="1"/>
</dbReference>
<dbReference type="Proteomes" id="UP000187486">
    <property type="component" value="Unassembled WGS sequence"/>
</dbReference>
<feature type="region of interest" description="Disordered" evidence="2">
    <location>
        <begin position="6836"/>
        <end position="6915"/>
    </location>
</feature>
<feature type="compositionally biased region" description="Pro residues" evidence="2">
    <location>
        <begin position="6707"/>
        <end position="6719"/>
    </location>
</feature>
<dbReference type="SUPFAM" id="SSF52540">
    <property type="entry name" value="P-loop containing nucleoside triphosphate hydrolases"/>
    <property type="match status" value="2"/>
</dbReference>